<dbReference type="InterPro" id="IPR000271">
    <property type="entry name" value="Ribosomal_bL34"/>
</dbReference>
<dbReference type="PANTHER" id="PTHR14503">
    <property type="entry name" value="MITOCHONDRIAL RIBOSOMAL PROTEIN 34 FAMILY MEMBER"/>
    <property type="match status" value="1"/>
</dbReference>
<sequence length="253" mass="28563">MLLPSLRQSICSRAVAAATQLLQQSSSTAAALHSWAQLPSQFDSVCLLGIKQQQSAATSQDRSNKQHPHLQQNSERKLGPGIWQQQQQHQHAVLGDIGWPFLQQQQQLNDTALALQQQHHIQQQQQQQQQQQLASQLLQELWQPPLPSYAPAGEAPHLPSLPTTSDIFGPIGPISHNMILPLLVPERGTEAVPSSSTEEQQQQQQPLLCIKRTYQPHPRRHKRKHGFLKRMATQDGRDVIKRRRMKGRARLSV</sequence>
<dbReference type="Gene3D" id="1.10.287.3980">
    <property type="match status" value="1"/>
</dbReference>
<dbReference type="FunFam" id="1.10.287.3980:FF:000001">
    <property type="entry name" value="Mitochondrial ribosomal protein L34"/>
    <property type="match status" value="1"/>
</dbReference>
<accession>A0A383VYX7</accession>
<comment type="similarity">
    <text evidence="1">Belongs to the bacterial ribosomal protein bL34 family.</text>
</comment>
<evidence type="ECO:0000256" key="2">
    <source>
        <dbReference type="ARBA" id="ARBA00022980"/>
    </source>
</evidence>
<dbReference type="HAMAP" id="MF_00391">
    <property type="entry name" value="Ribosomal_bL34"/>
    <property type="match status" value="1"/>
</dbReference>
<evidence type="ECO:0000313" key="7">
    <source>
        <dbReference type="Proteomes" id="UP000256970"/>
    </source>
</evidence>
<dbReference type="GO" id="GO:0006412">
    <property type="term" value="P:translation"/>
    <property type="evidence" value="ECO:0007669"/>
    <property type="project" value="InterPro"/>
</dbReference>
<organism evidence="6 7">
    <name type="scientific">Tetradesmus obliquus</name>
    <name type="common">Green alga</name>
    <name type="synonym">Acutodesmus obliquus</name>
    <dbReference type="NCBI Taxonomy" id="3088"/>
    <lineage>
        <taxon>Eukaryota</taxon>
        <taxon>Viridiplantae</taxon>
        <taxon>Chlorophyta</taxon>
        <taxon>core chlorophytes</taxon>
        <taxon>Chlorophyceae</taxon>
        <taxon>CS clade</taxon>
        <taxon>Sphaeropleales</taxon>
        <taxon>Scenedesmaceae</taxon>
        <taxon>Tetradesmus</taxon>
    </lineage>
</organism>
<dbReference type="EMBL" id="FNXT01000999">
    <property type="protein sequence ID" value="SZX70657.1"/>
    <property type="molecule type" value="Genomic_DNA"/>
</dbReference>
<dbReference type="Proteomes" id="UP000256970">
    <property type="component" value="Unassembled WGS sequence"/>
</dbReference>
<gene>
    <name evidence="6" type="ORF">BQ4739_LOCUS10848</name>
</gene>
<evidence type="ECO:0000256" key="3">
    <source>
        <dbReference type="ARBA" id="ARBA00023274"/>
    </source>
</evidence>
<keyword evidence="3" id="KW-0687">Ribonucleoprotein</keyword>
<dbReference type="InterPro" id="IPR020939">
    <property type="entry name" value="Ribosomal_bL34_CS"/>
</dbReference>
<evidence type="ECO:0000256" key="5">
    <source>
        <dbReference type="SAM" id="MobiDB-lite"/>
    </source>
</evidence>
<protein>
    <recommendedName>
        <fullName evidence="4">Large ribosomal subunit protein bL34m</fullName>
    </recommendedName>
</protein>
<evidence type="ECO:0000256" key="1">
    <source>
        <dbReference type="ARBA" id="ARBA00010111"/>
    </source>
</evidence>
<name>A0A383VYX7_TETOB</name>
<proteinExistence type="inferred from homology"/>
<dbReference type="GO" id="GO:0003735">
    <property type="term" value="F:structural constituent of ribosome"/>
    <property type="evidence" value="ECO:0007669"/>
    <property type="project" value="InterPro"/>
</dbReference>
<keyword evidence="7" id="KW-1185">Reference proteome</keyword>
<dbReference type="PANTHER" id="PTHR14503:SF4">
    <property type="entry name" value="LARGE RIBOSOMAL SUBUNIT PROTEIN BL34M"/>
    <property type="match status" value="1"/>
</dbReference>
<dbReference type="NCBIfam" id="TIGR01030">
    <property type="entry name" value="rpmH_bact"/>
    <property type="match status" value="1"/>
</dbReference>
<evidence type="ECO:0000256" key="4">
    <source>
        <dbReference type="ARBA" id="ARBA00035274"/>
    </source>
</evidence>
<dbReference type="STRING" id="3088.A0A383VYX7"/>
<dbReference type="PROSITE" id="PS00784">
    <property type="entry name" value="RIBOSOMAL_L34"/>
    <property type="match status" value="1"/>
</dbReference>
<evidence type="ECO:0000313" key="6">
    <source>
        <dbReference type="EMBL" id="SZX70657.1"/>
    </source>
</evidence>
<dbReference type="Pfam" id="PF00468">
    <property type="entry name" value="Ribosomal_L34"/>
    <property type="match status" value="1"/>
</dbReference>
<reference evidence="6 7" key="1">
    <citation type="submission" date="2016-10" db="EMBL/GenBank/DDBJ databases">
        <authorList>
            <person name="Cai Z."/>
        </authorList>
    </citation>
    <scope>NUCLEOTIDE SEQUENCE [LARGE SCALE GENOMIC DNA]</scope>
</reference>
<dbReference type="GO" id="GO:0005762">
    <property type="term" value="C:mitochondrial large ribosomal subunit"/>
    <property type="evidence" value="ECO:0007669"/>
    <property type="project" value="TreeGrafter"/>
</dbReference>
<dbReference type="AlphaFoldDB" id="A0A383VYX7"/>
<feature type="region of interest" description="Disordered" evidence="5">
    <location>
        <begin position="56"/>
        <end position="75"/>
    </location>
</feature>
<keyword evidence="2" id="KW-0689">Ribosomal protein</keyword>